<comment type="caution">
    <text evidence="1">The sequence shown here is derived from an EMBL/GenBank/DDBJ whole genome shotgun (WGS) entry which is preliminary data.</text>
</comment>
<sequence length="243" mass="27488">MGNRITHHSKLISHFLLVSVIALMMMLNGACFAQTLPINVYLKLSPHNRISEQITQFGRKLEQTYGDAITPYINRYPVHITLYLTRYDARNLTKIIARVKNLAGQQPRFTITTTGIELNSHLYASLAVKKNPVLQHLSNRIVMSLSQLRDHKTQLPSWTRGNPEKTASFSRYGSPNTFDCFEPHISLFDGNRADKAMFQKLTAFIAQYNMQNESVQVTGIGVGIVNREGQIVKELLSVELGKN</sequence>
<organism evidence="1 2">
    <name type="scientific">Legionella dresdenensis</name>
    <dbReference type="NCBI Taxonomy" id="450200"/>
    <lineage>
        <taxon>Bacteria</taxon>
        <taxon>Pseudomonadati</taxon>
        <taxon>Pseudomonadota</taxon>
        <taxon>Gammaproteobacteria</taxon>
        <taxon>Legionellales</taxon>
        <taxon>Legionellaceae</taxon>
        <taxon>Legionella</taxon>
    </lineage>
</organism>
<evidence type="ECO:0000313" key="1">
    <source>
        <dbReference type="EMBL" id="MFC3909731.1"/>
    </source>
</evidence>
<dbReference type="Gene3D" id="3.90.1140.10">
    <property type="entry name" value="Cyclic phosphodiesterase"/>
    <property type="match status" value="1"/>
</dbReference>
<dbReference type="GO" id="GO:0016874">
    <property type="term" value="F:ligase activity"/>
    <property type="evidence" value="ECO:0007669"/>
    <property type="project" value="UniProtKB-KW"/>
</dbReference>
<protein>
    <submittedName>
        <fullName evidence="1">2'-5' RNA ligase family protein</fullName>
    </submittedName>
</protein>
<proteinExistence type="predicted"/>
<name>A0ABV8CHX1_9GAMM</name>
<accession>A0ABV8CHX1</accession>
<keyword evidence="2" id="KW-1185">Reference proteome</keyword>
<dbReference type="RefSeq" id="WP_382344229.1">
    <property type="nucleotide sequence ID" value="NZ_JBHSAB010000029.1"/>
</dbReference>
<dbReference type="SUPFAM" id="SSF55144">
    <property type="entry name" value="LigT-like"/>
    <property type="match status" value="1"/>
</dbReference>
<dbReference type="Proteomes" id="UP001595758">
    <property type="component" value="Unassembled WGS sequence"/>
</dbReference>
<gene>
    <name evidence="1" type="ORF">ACFORL_11685</name>
</gene>
<dbReference type="InterPro" id="IPR009097">
    <property type="entry name" value="Cyclic_Pdiesterase"/>
</dbReference>
<reference evidence="2" key="1">
    <citation type="journal article" date="2019" name="Int. J. Syst. Evol. Microbiol.">
        <title>The Global Catalogue of Microorganisms (GCM) 10K type strain sequencing project: providing services to taxonomists for standard genome sequencing and annotation.</title>
        <authorList>
            <consortium name="The Broad Institute Genomics Platform"/>
            <consortium name="The Broad Institute Genome Sequencing Center for Infectious Disease"/>
            <person name="Wu L."/>
            <person name="Ma J."/>
        </authorList>
    </citation>
    <scope>NUCLEOTIDE SEQUENCE [LARGE SCALE GENOMIC DNA]</scope>
    <source>
        <strain evidence="2">CCUG 59858</strain>
    </source>
</reference>
<evidence type="ECO:0000313" key="2">
    <source>
        <dbReference type="Proteomes" id="UP001595758"/>
    </source>
</evidence>
<dbReference type="Pfam" id="PF13563">
    <property type="entry name" value="2_5_RNA_ligase2"/>
    <property type="match status" value="1"/>
</dbReference>
<dbReference type="EMBL" id="JBHSAB010000029">
    <property type="protein sequence ID" value="MFC3909731.1"/>
    <property type="molecule type" value="Genomic_DNA"/>
</dbReference>
<keyword evidence="1" id="KW-0436">Ligase</keyword>